<dbReference type="OrthoDB" id="5524039at2"/>
<evidence type="ECO:0000313" key="8">
    <source>
        <dbReference type="EMBL" id="TPD59402.1"/>
    </source>
</evidence>
<dbReference type="InterPro" id="IPR042109">
    <property type="entry name" value="Adenylosuccinate_synth_dom1"/>
</dbReference>
<feature type="binding site" evidence="7">
    <location>
        <position position="227"/>
    </location>
    <ligand>
        <name>Mg(2+)</name>
        <dbReference type="ChEBI" id="CHEBI:18420"/>
    </ligand>
</feature>
<dbReference type="GO" id="GO:0005737">
    <property type="term" value="C:cytoplasm"/>
    <property type="evidence" value="ECO:0007669"/>
    <property type="project" value="UniProtKB-SubCell"/>
</dbReference>
<feature type="binding site" evidence="7">
    <location>
        <begin position="227"/>
        <end position="229"/>
    </location>
    <ligand>
        <name>GTP</name>
        <dbReference type="ChEBI" id="CHEBI:37565"/>
    </ligand>
</feature>
<evidence type="ECO:0000313" key="9">
    <source>
        <dbReference type="Proteomes" id="UP000319148"/>
    </source>
</evidence>
<evidence type="ECO:0000256" key="6">
    <source>
        <dbReference type="ARBA" id="ARBA00023134"/>
    </source>
</evidence>
<keyword evidence="3 7" id="KW-0547">Nucleotide-binding</keyword>
<name>A0A501PH87_9PROT</name>
<dbReference type="GO" id="GO:0000287">
    <property type="term" value="F:magnesium ion binding"/>
    <property type="evidence" value="ECO:0007669"/>
    <property type="project" value="UniProtKB-UniRule"/>
</dbReference>
<keyword evidence="2 7" id="KW-0479">Metal-binding</keyword>
<dbReference type="GO" id="GO:0044208">
    <property type="term" value="P:'de novo' AMP biosynthetic process"/>
    <property type="evidence" value="ECO:0007669"/>
    <property type="project" value="UniProtKB-UniRule"/>
</dbReference>
<accession>A0A501PH87</accession>
<feature type="binding site" description="in other chain" evidence="7">
    <location>
        <position position="308"/>
    </location>
    <ligand>
        <name>IMP</name>
        <dbReference type="ChEBI" id="CHEBI:58053"/>
        <note>ligand shared between dimeric partners</note>
    </ligand>
</feature>
<dbReference type="GO" id="GO:0005525">
    <property type="term" value="F:GTP binding"/>
    <property type="evidence" value="ECO:0007669"/>
    <property type="project" value="UniProtKB-UniRule"/>
</dbReference>
<keyword evidence="1 7" id="KW-0436">Ligase</keyword>
<comment type="caution">
    <text evidence="8">The sequence shown here is derived from an EMBL/GenBank/DDBJ whole genome shotgun (WGS) entry which is preliminary data.</text>
</comment>
<sequence>MITTLKLIIISGEIACGKSQLAKDLRDATGFPVVKTSDLILQQKPRTKKERTALQRAGNKLDNETGFAWIADAVGRLRRKPEYDLPIILDGVRKQGQIEALQKSFGHRHLKHVHLRADFQVRKERFVSRERDTDRGVDFDRISRNTSEKGVSKLEHVADIVVDTDRFTGNGVFSHVYSRLNLVSRSSDQLVDVLIGGQLGSEGKGNIADYLSPEYGILMRVGGPNAGHKIYEDPPYTHRSLPCGCRRNEKAKILIGPGAVVNPQGLLKEIRECEISPDRLTIDENVAIISQEDIDWEEQFLKKGIGSTAQGVGAAASRRIRNRFRDEKVCKLAKNLGEICPDLLPYVGPTYKHLEKAYAEGHKILLEGTQGTGLSLYHGEYPSVTSRDTTVSGCLAEAGIGPRRVRKIVLVCRTYPIRVGGNSGGMDKETTWEVIAERSGNDLQQLRSSEVGSVSGNPRRVCEFDWSLLRKACHLNSPTDIALTFVDHIDIKNANAARFEQLTKETINFIEAVESVSGVPCSLIANKFDFKCVIDRRRW</sequence>
<comment type="catalytic activity">
    <reaction evidence="7">
        <text>IMP + L-aspartate + GTP = N(6)-(1,2-dicarboxyethyl)-AMP + GDP + phosphate + 2 H(+)</text>
        <dbReference type="Rhea" id="RHEA:15753"/>
        <dbReference type="ChEBI" id="CHEBI:15378"/>
        <dbReference type="ChEBI" id="CHEBI:29991"/>
        <dbReference type="ChEBI" id="CHEBI:37565"/>
        <dbReference type="ChEBI" id="CHEBI:43474"/>
        <dbReference type="ChEBI" id="CHEBI:57567"/>
        <dbReference type="ChEBI" id="CHEBI:58053"/>
        <dbReference type="ChEBI" id="CHEBI:58189"/>
        <dbReference type="EC" id="6.3.4.4"/>
    </reaction>
</comment>
<comment type="caution">
    <text evidence="7">Lacks conserved residue(s) required for the propagation of feature annotation.</text>
</comment>
<dbReference type="AlphaFoldDB" id="A0A501PH87"/>
<comment type="subcellular location">
    <subcellularLocation>
        <location evidence="7">Cytoplasm</location>
    </subcellularLocation>
</comment>
<feature type="active site" description="Proton donor" evidence="7">
    <location>
        <position position="228"/>
    </location>
</feature>
<evidence type="ECO:0000256" key="5">
    <source>
        <dbReference type="ARBA" id="ARBA00022842"/>
    </source>
</evidence>
<feature type="binding site" description="in other chain" evidence="7">
    <location>
        <begin position="225"/>
        <end position="228"/>
    </location>
    <ligand>
        <name>IMP</name>
        <dbReference type="ChEBI" id="CHEBI:58053"/>
        <note>ligand shared between dimeric partners</note>
    </ligand>
</feature>
<keyword evidence="4 7" id="KW-0658">Purine biosynthesis</keyword>
<protein>
    <recommendedName>
        <fullName evidence="7">Adenylosuccinate synthetase</fullName>
        <shortName evidence="7">AMPSase</shortName>
        <shortName evidence="7">AdSS</shortName>
        <ecNumber evidence="7">6.3.4.4</ecNumber>
    </recommendedName>
    <alternativeName>
        <fullName evidence="7">IMP--aspartate ligase</fullName>
    </alternativeName>
</protein>
<dbReference type="SMART" id="SM00788">
    <property type="entry name" value="Adenylsucc_synt"/>
    <property type="match status" value="1"/>
</dbReference>
<comment type="cofactor">
    <cofactor evidence="7">
        <name>Mg(2+)</name>
        <dbReference type="ChEBI" id="CHEBI:18420"/>
    </cofactor>
    <text evidence="7">Binds 1 Mg(2+) ion per subunit.</text>
</comment>
<dbReference type="PANTHER" id="PTHR11846:SF0">
    <property type="entry name" value="ADENYLOSUCCINATE SYNTHETASE"/>
    <property type="match status" value="1"/>
</dbReference>
<dbReference type="EMBL" id="VFIY01000014">
    <property type="protein sequence ID" value="TPD59402.1"/>
    <property type="molecule type" value="Genomic_DNA"/>
</dbReference>
<feature type="binding site" evidence="7">
    <location>
        <position position="459"/>
    </location>
    <ligand>
        <name>GTP</name>
        <dbReference type="ChEBI" id="CHEBI:37565"/>
    </ligand>
</feature>
<evidence type="ECO:0000256" key="4">
    <source>
        <dbReference type="ARBA" id="ARBA00022755"/>
    </source>
</evidence>
<reference evidence="9" key="1">
    <citation type="submission" date="2019-06" db="EMBL/GenBank/DDBJ databases">
        <title>The complete genome of Emcibacter congregatus ZYLT.</title>
        <authorList>
            <person name="Zhao Z."/>
        </authorList>
    </citation>
    <scope>NUCLEOTIDE SEQUENCE [LARGE SCALE GENOMIC DNA]</scope>
    <source>
        <strain evidence="9">MCCC 1A06723</strain>
    </source>
</reference>
<comment type="function">
    <text evidence="7">Plays an important role in the de novo pathway of purine nucleotide biosynthesis. Catalyzes the first committed step in the biosynthesis of AMP from IMP.</text>
</comment>
<comment type="pathway">
    <text evidence="7">Purine metabolism; AMP biosynthesis via de novo pathway; AMP from IMP: step 1/2.</text>
</comment>
<feature type="binding site" description="in other chain" evidence="7">
    <location>
        <position position="385"/>
    </location>
    <ligand>
        <name>IMP</name>
        <dbReference type="ChEBI" id="CHEBI:58053"/>
        <note>ligand shared between dimeric partners</note>
    </ligand>
</feature>
<evidence type="ECO:0000256" key="2">
    <source>
        <dbReference type="ARBA" id="ARBA00022723"/>
    </source>
</evidence>
<keyword evidence="6 7" id="KW-0342">GTP-binding</keyword>
<dbReference type="Pfam" id="PF00709">
    <property type="entry name" value="Adenylsucc_synt"/>
    <property type="match status" value="2"/>
</dbReference>
<feature type="binding site" evidence="7">
    <location>
        <begin position="485"/>
        <end position="487"/>
    </location>
    <ligand>
        <name>GTP</name>
        <dbReference type="ChEBI" id="CHEBI:37565"/>
    </ligand>
</feature>
<feature type="binding site" description="in other chain" evidence="7">
    <location>
        <position position="370"/>
    </location>
    <ligand>
        <name>IMP</name>
        <dbReference type="ChEBI" id="CHEBI:58053"/>
        <note>ligand shared between dimeric partners</note>
    </ligand>
</feature>
<dbReference type="GO" id="GO:0046040">
    <property type="term" value="P:IMP metabolic process"/>
    <property type="evidence" value="ECO:0007669"/>
    <property type="project" value="TreeGrafter"/>
</dbReference>
<comment type="subunit">
    <text evidence="7">Homodimer.</text>
</comment>
<dbReference type="SUPFAM" id="SSF52540">
    <property type="entry name" value="P-loop containing nucleoside triphosphate hydrolases"/>
    <property type="match status" value="2"/>
</dbReference>
<keyword evidence="5 7" id="KW-0460">Magnesium</keyword>
<dbReference type="Gene3D" id="3.40.440.10">
    <property type="entry name" value="Adenylosuccinate Synthetase, subunit A, domain 1"/>
    <property type="match status" value="2"/>
</dbReference>
<comment type="similarity">
    <text evidence="7">Belongs to the adenylosuccinate synthetase family.</text>
</comment>
<evidence type="ECO:0000256" key="1">
    <source>
        <dbReference type="ARBA" id="ARBA00022598"/>
    </source>
</evidence>
<evidence type="ECO:0000256" key="3">
    <source>
        <dbReference type="ARBA" id="ARBA00022741"/>
    </source>
</evidence>
<dbReference type="RefSeq" id="WP_139941065.1">
    <property type="nucleotide sequence ID" value="NZ_JBHSYP010000006.1"/>
</dbReference>
<dbReference type="InterPro" id="IPR001114">
    <property type="entry name" value="Adenylosuccinate_synthetase"/>
</dbReference>
<organism evidence="8 9">
    <name type="scientific">Emcibacter nanhaiensis</name>
    <dbReference type="NCBI Taxonomy" id="1505037"/>
    <lineage>
        <taxon>Bacteria</taxon>
        <taxon>Pseudomonadati</taxon>
        <taxon>Pseudomonadota</taxon>
        <taxon>Alphaproteobacteria</taxon>
        <taxon>Emcibacterales</taxon>
        <taxon>Emcibacteraceae</taxon>
        <taxon>Emcibacter</taxon>
    </lineage>
</organism>
<dbReference type="HAMAP" id="MF_00011">
    <property type="entry name" value="Adenylosucc_synth"/>
    <property type="match status" value="1"/>
</dbReference>
<dbReference type="Gene3D" id="3.40.50.300">
    <property type="entry name" value="P-loop containing nucleotide triphosphate hydrolases"/>
    <property type="match status" value="1"/>
</dbReference>
<dbReference type="Proteomes" id="UP000319148">
    <property type="component" value="Unassembled WGS sequence"/>
</dbReference>
<proteinExistence type="inferred from homology"/>
<dbReference type="Gene3D" id="3.90.170.10">
    <property type="entry name" value="Adenylosuccinate Synthetase, subunit A, domain 3"/>
    <property type="match status" value="1"/>
</dbReference>
<dbReference type="InterPro" id="IPR042111">
    <property type="entry name" value="Adenylosuccinate_synth_dom3"/>
</dbReference>
<keyword evidence="9" id="KW-1185">Reference proteome</keyword>
<dbReference type="UniPathway" id="UPA00075">
    <property type="reaction ID" value="UER00335"/>
</dbReference>
<gene>
    <name evidence="7" type="primary">purA</name>
    <name evidence="8" type="ORF">FIV46_11450</name>
</gene>
<dbReference type="EC" id="6.3.4.4" evidence="7"/>
<dbReference type="InterPro" id="IPR027417">
    <property type="entry name" value="P-loop_NTPase"/>
</dbReference>
<dbReference type="PANTHER" id="PTHR11846">
    <property type="entry name" value="ADENYLOSUCCINATE SYNTHETASE"/>
    <property type="match status" value="1"/>
</dbReference>
<keyword evidence="7" id="KW-0963">Cytoplasm</keyword>
<dbReference type="GO" id="GO:0004019">
    <property type="term" value="F:adenylosuccinate synthase activity"/>
    <property type="evidence" value="ECO:0007669"/>
    <property type="project" value="UniProtKB-UniRule"/>
</dbReference>
<evidence type="ECO:0000256" key="7">
    <source>
        <dbReference type="HAMAP-Rule" id="MF_00011"/>
    </source>
</evidence>